<organism evidence="1 2">
    <name type="scientific">Vaccinium darrowii</name>
    <dbReference type="NCBI Taxonomy" id="229202"/>
    <lineage>
        <taxon>Eukaryota</taxon>
        <taxon>Viridiplantae</taxon>
        <taxon>Streptophyta</taxon>
        <taxon>Embryophyta</taxon>
        <taxon>Tracheophyta</taxon>
        <taxon>Spermatophyta</taxon>
        <taxon>Magnoliopsida</taxon>
        <taxon>eudicotyledons</taxon>
        <taxon>Gunneridae</taxon>
        <taxon>Pentapetalae</taxon>
        <taxon>asterids</taxon>
        <taxon>Ericales</taxon>
        <taxon>Ericaceae</taxon>
        <taxon>Vaccinioideae</taxon>
        <taxon>Vaccinieae</taxon>
        <taxon>Vaccinium</taxon>
    </lineage>
</organism>
<comment type="caution">
    <text evidence="1">The sequence shown here is derived from an EMBL/GenBank/DDBJ whole genome shotgun (WGS) entry which is preliminary data.</text>
</comment>
<protein>
    <submittedName>
        <fullName evidence="1">Uncharacterized protein</fullName>
    </submittedName>
</protein>
<dbReference type="Proteomes" id="UP000828048">
    <property type="component" value="Chromosome 8"/>
</dbReference>
<dbReference type="EMBL" id="CM037158">
    <property type="protein sequence ID" value="KAH7850940.1"/>
    <property type="molecule type" value="Genomic_DNA"/>
</dbReference>
<proteinExistence type="predicted"/>
<sequence>MGRISVTPLRRWDTFRYLRVSSIEREEILDLHSISSPLESLQFLYLFGRLEMLPTWIPKLHNLVSLGLYGSRLTTSAMQALQELPNLKELFFWEFGYGEQLYFYAEGFQKLKLLDFAHSEGLKSVIIEEGSLAVLEDLSIQCCPQLKEVPFGIHNLREFKYVFVFRKCQQISLTEFNQTKAKTIGRC</sequence>
<accession>A0ACB7YC01</accession>
<evidence type="ECO:0000313" key="2">
    <source>
        <dbReference type="Proteomes" id="UP000828048"/>
    </source>
</evidence>
<name>A0ACB7YC01_9ERIC</name>
<gene>
    <name evidence="1" type="ORF">Vadar_004863</name>
</gene>
<reference evidence="1 2" key="1">
    <citation type="journal article" date="2021" name="Hortic Res">
        <title>High-quality reference genome and annotation aids understanding of berry development for evergreen blueberry (Vaccinium darrowii).</title>
        <authorList>
            <person name="Yu J."/>
            <person name="Hulse-Kemp A.M."/>
            <person name="Babiker E."/>
            <person name="Staton M."/>
        </authorList>
    </citation>
    <scope>NUCLEOTIDE SEQUENCE [LARGE SCALE GENOMIC DNA]</scope>
    <source>
        <strain evidence="2">cv. NJ 8807/NJ 8810</strain>
        <tissue evidence="1">Young leaf</tissue>
    </source>
</reference>
<evidence type="ECO:0000313" key="1">
    <source>
        <dbReference type="EMBL" id="KAH7850940.1"/>
    </source>
</evidence>
<keyword evidence="2" id="KW-1185">Reference proteome</keyword>